<protein>
    <recommendedName>
        <fullName evidence="11">Transcriptional regulator, Fur family</fullName>
    </recommendedName>
</protein>
<dbReference type="GO" id="GO:0003700">
    <property type="term" value="F:DNA-binding transcription factor activity"/>
    <property type="evidence" value="ECO:0007669"/>
    <property type="project" value="InterPro"/>
</dbReference>
<dbReference type="GO" id="GO:0000976">
    <property type="term" value="F:transcription cis-regulatory region binding"/>
    <property type="evidence" value="ECO:0007669"/>
    <property type="project" value="TreeGrafter"/>
</dbReference>
<evidence type="ECO:0000313" key="9">
    <source>
        <dbReference type="EMBL" id="EGC03331.1"/>
    </source>
</evidence>
<evidence type="ECO:0000256" key="7">
    <source>
        <dbReference type="PIRSR" id="PIRSR602481-1"/>
    </source>
</evidence>
<feature type="binding site" evidence="7">
    <location>
        <position position="129"/>
    </location>
    <ligand>
        <name>Zn(2+)</name>
        <dbReference type="ChEBI" id="CHEBI:29105"/>
    </ligand>
</feature>
<dbReference type="InterPro" id="IPR036388">
    <property type="entry name" value="WH-like_DNA-bd_sf"/>
</dbReference>
<evidence type="ECO:0000256" key="1">
    <source>
        <dbReference type="ARBA" id="ARBA00007957"/>
    </source>
</evidence>
<dbReference type="STRING" id="246199.CUS_5499"/>
<dbReference type="Proteomes" id="UP000004259">
    <property type="component" value="Unassembled WGS sequence"/>
</dbReference>
<dbReference type="PANTHER" id="PTHR33202">
    <property type="entry name" value="ZINC UPTAKE REGULATION PROTEIN"/>
    <property type="match status" value="1"/>
</dbReference>
<dbReference type="SUPFAM" id="SSF46785">
    <property type="entry name" value="Winged helix' DNA-binding domain"/>
    <property type="match status" value="1"/>
</dbReference>
<keyword evidence="4" id="KW-0805">Transcription regulation</keyword>
<dbReference type="eggNOG" id="COG0735">
    <property type="taxonomic scope" value="Bacteria"/>
</dbReference>
<organism evidence="9 10">
    <name type="scientific">Ruminococcus albus 8</name>
    <dbReference type="NCBI Taxonomy" id="246199"/>
    <lineage>
        <taxon>Bacteria</taxon>
        <taxon>Bacillati</taxon>
        <taxon>Bacillota</taxon>
        <taxon>Clostridia</taxon>
        <taxon>Eubacteriales</taxon>
        <taxon>Oscillospiraceae</taxon>
        <taxon>Ruminococcus</taxon>
    </lineage>
</organism>
<gene>
    <name evidence="9" type="ORF">CUS_5499</name>
</gene>
<comment type="caution">
    <text evidence="9">The sequence shown here is derived from an EMBL/GenBank/DDBJ whole genome shotgun (WGS) entry which is preliminary data.</text>
</comment>
<feature type="binding site" evidence="7">
    <location>
        <position position="93"/>
    </location>
    <ligand>
        <name>Zn(2+)</name>
        <dbReference type="ChEBI" id="CHEBI:29105"/>
    </ligand>
</feature>
<keyword evidence="3 7" id="KW-0862">Zinc</keyword>
<feature type="binding site" evidence="7">
    <location>
        <position position="90"/>
    </location>
    <ligand>
        <name>Zn(2+)</name>
        <dbReference type="ChEBI" id="CHEBI:29105"/>
    </ligand>
</feature>
<dbReference type="AlphaFoldDB" id="E9SBM0"/>
<dbReference type="GO" id="GO:0008270">
    <property type="term" value="F:zinc ion binding"/>
    <property type="evidence" value="ECO:0007669"/>
    <property type="project" value="TreeGrafter"/>
</dbReference>
<evidence type="ECO:0000313" key="10">
    <source>
        <dbReference type="Proteomes" id="UP000004259"/>
    </source>
</evidence>
<feature type="binding site" evidence="7">
    <location>
        <position position="132"/>
    </location>
    <ligand>
        <name>Zn(2+)</name>
        <dbReference type="ChEBI" id="CHEBI:29105"/>
    </ligand>
</feature>
<dbReference type="Pfam" id="PF01475">
    <property type="entry name" value="FUR"/>
    <property type="match status" value="1"/>
</dbReference>
<name>E9SBM0_RUMAL</name>
<dbReference type="OrthoDB" id="8659436at2"/>
<dbReference type="InterPro" id="IPR036390">
    <property type="entry name" value="WH_DNA-bd_sf"/>
</dbReference>
<evidence type="ECO:0000256" key="4">
    <source>
        <dbReference type="ARBA" id="ARBA00023015"/>
    </source>
</evidence>
<keyword evidence="10" id="KW-1185">Reference proteome</keyword>
<evidence type="ECO:0008006" key="11">
    <source>
        <dbReference type="Google" id="ProtNLM"/>
    </source>
</evidence>
<evidence type="ECO:0000256" key="3">
    <source>
        <dbReference type="ARBA" id="ARBA00022833"/>
    </source>
</evidence>
<reference evidence="9 10" key="1">
    <citation type="submission" date="2011-02" db="EMBL/GenBank/DDBJ databases">
        <authorList>
            <person name="Nelson K.E."/>
            <person name="Sutton G."/>
            <person name="Torralba M."/>
            <person name="Durkin S."/>
            <person name="Harkins D."/>
            <person name="Montgomery R."/>
            <person name="Ziemer C."/>
            <person name="Klaassens E."/>
            <person name="Ocuiv P."/>
            <person name="Morrison M."/>
        </authorList>
    </citation>
    <scope>NUCLEOTIDE SEQUENCE [LARGE SCALE GENOMIC DNA]</scope>
    <source>
        <strain evidence="9 10">8</strain>
    </source>
</reference>
<keyword evidence="5" id="KW-0238">DNA-binding</keyword>
<dbReference type="Gene3D" id="1.10.10.10">
    <property type="entry name" value="Winged helix-like DNA-binding domain superfamily/Winged helix DNA-binding domain"/>
    <property type="match status" value="1"/>
</dbReference>
<dbReference type="RefSeq" id="WP_002848951.1">
    <property type="nucleotide sequence ID" value="NZ_ADKM02000069.1"/>
</dbReference>
<dbReference type="InterPro" id="IPR043135">
    <property type="entry name" value="Fur_C"/>
</dbReference>
<keyword evidence="2" id="KW-0678">Repressor</keyword>
<evidence type="ECO:0000256" key="8">
    <source>
        <dbReference type="PIRSR" id="PIRSR602481-2"/>
    </source>
</evidence>
<evidence type="ECO:0000256" key="2">
    <source>
        <dbReference type="ARBA" id="ARBA00022491"/>
    </source>
</evidence>
<dbReference type="PANTHER" id="PTHR33202:SF7">
    <property type="entry name" value="FERRIC UPTAKE REGULATION PROTEIN"/>
    <property type="match status" value="1"/>
</dbReference>
<comment type="cofactor">
    <cofactor evidence="7">
        <name>Zn(2+)</name>
        <dbReference type="ChEBI" id="CHEBI:29105"/>
    </cofactor>
    <text evidence="7">Binds 1 zinc ion per subunit.</text>
</comment>
<accession>E9SBM0</accession>
<dbReference type="GO" id="GO:1900376">
    <property type="term" value="P:regulation of secondary metabolite biosynthetic process"/>
    <property type="evidence" value="ECO:0007669"/>
    <property type="project" value="TreeGrafter"/>
</dbReference>
<sequence length="139" mass="15502">MAQYNTIQKGELLDFLGRHRTSAYTVKEIADLMKADSAIPKPPGESTVYRLIKQLVESGEVKRTVRGNSRTFVYQLTDGESCHHHLHMKCVTCGKLYHMDDEASRELVERILQEDSFEIDSSAVLPGKCGGCRGGKGDN</sequence>
<dbReference type="Gene3D" id="3.30.1490.190">
    <property type="match status" value="1"/>
</dbReference>
<evidence type="ECO:0000256" key="5">
    <source>
        <dbReference type="ARBA" id="ARBA00023125"/>
    </source>
</evidence>
<feature type="binding site" evidence="8">
    <location>
        <position position="84"/>
    </location>
    <ligand>
        <name>Fe cation</name>
        <dbReference type="ChEBI" id="CHEBI:24875"/>
    </ligand>
</feature>
<comment type="cofactor">
    <cofactor evidence="8">
        <name>Mn(2+)</name>
        <dbReference type="ChEBI" id="CHEBI:29035"/>
    </cofactor>
    <cofactor evidence="8">
        <name>Fe(2+)</name>
        <dbReference type="ChEBI" id="CHEBI:29033"/>
    </cofactor>
    <text evidence="8">Binds 1 Mn(2+) or Fe(2+) ion per subunit.</text>
</comment>
<comment type="similarity">
    <text evidence="1">Belongs to the Fur family.</text>
</comment>
<dbReference type="EMBL" id="ADKM02000069">
    <property type="protein sequence ID" value="EGC03331.1"/>
    <property type="molecule type" value="Genomic_DNA"/>
</dbReference>
<proteinExistence type="inferred from homology"/>
<keyword evidence="6" id="KW-0804">Transcription</keyword>
<dbReference type="InterPro" id="IPR002481">
    <property type="entry name" value="FUR"/>
</dbReference>
<keyword evidence="8" id="KW-0408">Iron</keyword>
<dbReference type="GO" id="GO:0045892">
    <property type="term" value="P:negative regulation of DNA-templated transcription"/>
    <property type="evidence" value="ECO:0007669"/>
    <property type="project" value="TreeGrafter"/>
</dbReference>
<keyword evidence="7" id="KW-0479">Metal-binding</keyword>
<evidence type="ECO:0000256" key="6">
    <source>
        <dbReference type="ARBA" id="ARBA00023163"/>
    </source>
</evidence>